<gene>
    <name evidence="1" type="ORF">QO010_000780</name>
</gene>
<reference evidence="1 2" key="1">
    <citation type="submission" date="2023-07" db="EMBL/GenBank/DDBJ databases">
        <title>Genomic Encyclopedia of Type Strains, Phase IV (KMG-IV): sequencing the most valuable type-strain genomes for metagenomic binning, comparative biology and taxonomic classification.</title>
        <authorList>
            <person name="Goeker M."/>
        </authorList>
    </citation>
    <scope>NUCLEOTIDE SEQUENCE [LARGE SCALE GENOMIC DNA]</scope>
    <source>
        <strain evidence="1 2">DSM 18695</strain>
    </source>
</reference>
<evidence type="ECO:0008006" key="3">
    <source>
        <dbReference type="Google" id="ProtNLM"/>
    </source>
</evidence>
<sequence>MTARLAMVAVLGFFSVACRPAEPPPLVSVHDLAISSPGDYPPVVRLKARVGASIESMFVEDLSCADPCGESYSLTGKYPDIVRIRGALIPAQGGGASAQAVLVVSPRYLTHPKLGRGRTQPMLAWVELVRIEQLGPSVR</sequence>
<proteinExistence type="predicted"/>
<evidence type="ECO:0000313" key="2">
    <source>
        <dbReference type="Proteomes" id="UP001228905"/>
    </source>
</evidence>
<dbReference type="EMBL" id="JAUSVS010000001">
    <property type="protein sequence ID" value="MDQ0463032.1"/>
    <property type="molecule type" value="Genomic_DNA"/>
</dbReference>
<dbReference type="Proteomes" id="UP001228905">
    <property type="component" value="Unassembled WGS sequence"/>
</dbReference>
<evidence type="ECO:0000313" key="1">
    <source>
        <dbReference type="EMBL" id="MDQ0463032.1"/>
    </source>
</evidence>
<keyword evidence="2" id="KW-1185">Reference proteome</keyword>
<protein>
    <recommendedName>
        <fullName evidence="3">Lipoprotein</fullName>
    </recommendedName>
</protein>
<dbReference type="RefSeq" id="WP_307346224.1">
    <property type="nucleotide sequence ID" value="NZ_JAUSVS010000001.1"/>
</dbReference>
<dbReference type="PROSITE" id="PS51257">
    <property type="entry name" value="PROKAR_LIPOPROTEIN"/>
    <property type="match status" value="1"/>
</dbReference>
<accession>A0ABU0ILY5</accession>
<name>A0ABU0ILY5_9CAUL</name>
<comment type="caution">
    <text evidence="1">The sequence shown here is derived from an EMBL/GenBank/DDBJ whole genome shotgun (WGS) entry which is preliminary data.</text>
</comment>
<organism evidence="1 2">
    <name type="scientific">Caulobacter ginsengisoli</name>
    <dbReference type="NCBI Taxonomy" id="400775"/>
    <lineage>
        <taxon>Bacteria</taxon>
        <taxon>Pseudomonadati</taxon>
        <taxon>Pseudomonadota</taxon>
        <taxon>Alphaproteobacteria</taxon>
        <taxon>Caulobacterales</taxon>
        <taxon>Caulobacteraceae</taxon>
        <taxon>Caulobacter</taxon>
    </lineage>
</organism>